<name>A0ABX1TPA5_9GAMM</name>
<dbReference type="EMBL" id="SPMZ01000052">
    <property type="protein sequence ID" value="NMQ20522.1"/>
    <property type="molecule type" value="Genomic_DNA"/>
</dbReference>
<evidence type="ECO:0000259" key="1">
    <source>
        <dbReference type="Pfam" id="PF10335"/>
    </source>
</evidence>
<reference evidence="2 3" key="1">
    <citation type="submission" date="2019-03" db="EMBL/GenBank/DDBJ databases">
        <title>Metabolic reconstructions from genomes of highly enriched 'Candidatus Accumulibacter' and 'Candidatus Competibacter' bioreactor populations.</title>
        <authorList>
            <person name="Annavajhala M.K."/>
            <person name="Welles L."/>
            <person name="Abbas B."/>
            <person name="Sorokin D."/>
            <person name="Park H."/>
            <person name="Van Loosdrecht M."/>
            <person name="Chandran K."/>
        </authorList>
    </citation>
    <scope>NUCLEOTIDE SEQUENCE [LARGE SCALE GENOMIC DNA]</scope>
    <source>
        <strain evidence="2 3">SBR_G</strain>
    </source>
</reference>
<organism evidence="2 3">
    <name type="scientific">Candidatus Competibacter phosphatis</name>
    <dbReference type="NCBI Taxonomy" id="221280"/>
    <lineage>
        <taxon>Bacteria</taxon>
        <taxon>Pseudomonadati</taxon>
        <taxon>Pseudomonadota</taxon>
        <taxon>Gammaproteobacteria</taxon>
        <taxon>Candidatus Competibacteraceae</taxon>
        <taxon>Candidatus Competibacter</taxon>
    </lineage>
</organism>
<evidence type="ECO:0000313" key="3">
    <source>
        <dbReference type="Proteomes" id="UP000760480"/>
    </source>
</evidence>
<comment type="caution">
    <text evidence="2">The sequence shown here is derived from an EMBL/GenBank/DDBJ whole genome shotgun (WGS) entry which is preliminary data.</text>
</comment>
<feature type="domain" description="DUF294" evidence="1">
    <location>
        <begin position="7"/>
        <end position="76"/>
    </location>
</feature>
<evidence type="ECO:0000313" key="2">
    <source>
        <dbReference type="EMBL" id="NMQ20522.1"/>
    </source>
</evidence>
<sequence length="80" mass="8807">MSTCACSAGVMTPAVRDRLDAVRSRLQGWLLCQQIDDLDAGRTPTKGVDTKDMPVIERQSLQCCFERIRELPAVVRAGLS</sequence>
<gene>
    <name evidence="2" type="ORF">E4P82_15770</name>
</gene>
<proteinExistence type="predicted"/>
<dbReference type="Pfam" id="PF10335">
    <property type="entry name" value="DUF294_C"/>
    <property type="match status" value="1"/>
</dbReference>
<protein>
    <recommendedName>
        <fullName evidence="1">DUF294 domain-containing protein</fullName>
    </recommendedName>
</protein>
<accession>A0ABX1TPA5</accession>
<keyword evidence="3" id="KW-1185">Reference proteome</keyword>
<dbReference type="InterPro" id="IPR018821">
    <property type="entry name" value="DUF294_put_nucleoTrafse_sb-bd"/>
</dbReference>
<dbReference type="Proteomes" id="UP000760480">
    <property type="component" value="Unassembled WGS sequence"/>
</dbReference>